<keyword evidence="5 8" id="KW-0812">Transmembrane</keyword>
<feature type="transmembrane region" description="Helical" evidence="8">
    <location>
        <begin position="153"/>
        <end position="169"/>
    </location>
</feature>
<dbReference type="GO" id="GO:0005886">
    <property type="term" value="C:plasma membrane"/>
    <property type="evidence" value="ECO:0007669"/>
    <property type="project" value="UniProtKB-SubCell"/>
</dbReference>
<keyword evidence="3" id="KW-0813">Transport</keyword>
<dbReference type="InterPro" id="IPR004626">
    <property type="entry name" value="RarD"/>
</dbReference>
<feature type="transmembrane region" description="Helical" evidence="8">
    <location>
        <begin position="211"/>
        <end position="232"/>
    </location>
</feature>
<protein>
    <submittedName>
        <fullName evidence="9">EamA family transporter RarD</fullName>
    </submittedName>
    <submittedName>
        <fullName evidence="10">Transporter DMT superfamily protein</fullName>
    </submittedName>
</protein>
<evidence type="ECO:0000256" key="5">
    <source>
        <dbReference type="ARBA" id="ARBA00022692"/>
    </source>
</evidence>
<keyword evidence="6 8" id="KW-1133">Transmembrane helix</keyword>
<dbReference type="NCBIfam" id="TIGR00688">
    <property type="entry name" value="rarD"/>
    <property type="match status" value="1"/>
</dbReference>
<feature type="transmembrane region" description="Helical" evidence="8">
    <location>
        <begin position="7"/>
        <end position="25"/>
    </location>
</feature>
<evidence type="ECO:0000256" key="1">
    <source>
        <dbReference type="ARBA" id="ARBA00004651"/>
    </source>
</evidence>
<gene>
    <name evidence="10" type="primary">rarD_1</name>
    <name evidence="9" type="synonym">rarD</name>
    <name evidence="9" type="ORF">IRZ65_23525</name>
    <name evidence="10" type="ORF">NCTC11842_02309</name>
</gene>
<name>A0A2X2D2I2_PSELU</name>
<keyword evidence="7 8" id="KW-0472">Membrane</keyword>
<proteinExistence type="inferred from homology"/>
<accession>A0A2X2D2I2</accession>
<sequence length="301" mass="33457">MTLSGRGMALSVLSSVLFAVMPVYFNYLEPLDGVQVLTQRILWSIPMVLLLLVLTRQGAMLRQALARLLREPRLILALIGSTLLVGSQWGVFVWATMTGHTLDITLGYFLLPLVMVIVGRMFYGEEMRPLYRVAVVFALIGVIHEWWATGAFSWVTLVSALGYPPYFMLRRWMKIDALSGFILEMLCMAPLAIVLLYFFSPASALQVAPSLWILLPGLGLLSAVAFGAMMAASRLLPMGLFGILSYIEPALLVFVAILLLDEAFVSSQLWTYGPIWIAVLLVCLDSARLLKKQLRRGLENV</sequence>
<evidence type="ECO:0000256" key="8">
    <source>
        <dbReference type="SAM" id="Phobius"/>
    </source>
</evidence>
<dbReference type="EMBL" id="JADMCD010000019">
    <property type="protein sequence ID" value="MBF8643635.1"/>
    <property type="molecule type" value="Genomic_DNA"/>
</dbReference>
<feature type="transmembrane region" description="Helical" evidence="8">
    <location>
        <begin position="37"/>
        <end position="54"/>
    </location>
</feature>
<comment type="similarity">
    <text evidence="2">Belongs to the EamA transporter family.</text>
</comment>
<evidence type="ECO:0000313" key="12">
    <source>
        <dbReference type="Proteomes" id="UP000626180"/>
    </source>
</evidence>
<evidence type="ECO:0000256" key="7">
    <source>
        <dbReference type="ARBA" id="ARBA00023136"/>
    </source>
</evidence>
<dbReference type="InterPro" id="IPR037185">
    <property type="entry name" value="EmrE-like"/>
</dbReference>
<evidence type="ECO:0000256" key="2">
    <source>
        <dbReference type="ARBA" id="ARBA00007362"/>
    </source>
</evidence>
<dbReference type="Proteomes" id="UP000250443">
    <property type="component" value="Unassembled WGS sequence"/>
</dbReference>
<reference evidence="9 12" key="2">
    <citation type="submission" date="2020-10" db="EMBL/GenBank/DDBJ databases">
        <title>Genome sequences of Pseudomonas isolates.</title>
        <authorList>
            <person name="Wessels L."/>
            <person name="Reich F."/>
            <person name="Hammerl J."/>
        </authorList>
    </citation>
    <scope>NUCLEOTIDE SEQUENCE [LARGE SCALE GENOMIC DNA]</scope>
    <source>
        <strain evidence="9 12">20-MO00624-0</strain>
    </source>
</reference>
<feature type="transmembrane region" description="Helical" evidence="8">
    <location>
        <begin position="181"/>
        <end position="199"/>
    </location>
</feature>
<dbReference type="SUPFAM" id="SSF103481">
    <property type="entry name" value="Multidrug resistance efflux transporter EmrE"/>
    <property type="match status" value="1"/>
</dbReference>
<dbReference type="EMBL" id="UAUF01000011">
    <property type="protein sequence ID" value="SPZ06435.1"/>
    <property type="molecule type" value="Genomic_DNA"/>
</dbReference>
<dbReference type="Proteomes" id="UP000626180">
    <property type="component" value="Unassembled WGS sequence"/>
</dbReference>
<feature type="transmembrane region" description="Helical" evidence="8">
    <location>
        <begin position="130"/>
        <end position="147"/>
    </location>
</feature>
<keyword evidence="4" id="KW-1003">Cell membrane</keyword>
<feature type="transmembrane region" description="Helical" evidence="8">
    <location>
        <begin position="74"/>
        <end position="94"/>
    </location>
</feature>
<keyword evidence="12" id="KW-1185">Reference proteome</keyword>
<comment type="subcellular location">
    <subcellularLocation>
        <location evidence="1">Cell membrane</location>
        <topology evidence="1">Multi-pass membrane protein</topology>
    </subcellularLocation>
</comment>
<evidence type="ECO:0000313" key="11">
    <source>
        <dbReference type="Proteomes" id="UP000250443"/>
    </source>
</evidence>
<evidence type="ECO:0000256" key="6">
    <source>
        <dbReference type="ARBA" id="ARBA00022989"/>
    </source>
</evidence>
<feature type="transmembrane region" description="Helical" evidence="8">
    <location>
        <begin position="106"/>
        <end position="123"/>
    </location>
</feature>
<feature type="transmembrane region" description="Helical" evidence="8">
    <location>
        <begin position="239"/>
        <end position="260"/>
    </location>
</feature>
<feature type="transmembrane region" description="Helical" evidence="8">
    <location>
        <begin position="272"/>
        <end position="290"/>
    </location>
</feature>
<organism evidence="10 11">
    <name type="scientific">Pseudomonas luteola</name>
    <dbReference type="NCBI Taxonomy" id="47886"/>
    <lineage>
        <taxon>Bacteria</taxon>
        <taxon>Pseudomonadati</taxon>
        <taxon>Pseudomonadota</taxon>
        <taxon>Gammaproteobacteria</taxon>
        <taxon>Pseudomonadales</taxon>
        <taxon>Pseudomonadaceae</taxon>
        <taxon>Pseudomonas</taxon>
    </lineage>
</organism>
<evidence type="ECO:0000313" key="9">
    <source>
        <dbReference type="EMBL" id="MBF8643635.1"/>
    </source>
</evidence>
<dbReference type="RefSeq" id="WP_010798466.1">
    <property type="nucleotide sequence ID" value="NZ_CP044086.1"/>
</dbReference>
<dbReference type="AlphaFoldDB" id="A0A2X2D2I2"/>
<reference evidence="10 11" key="1">
    <citation type="submission" date="2018-06" db="EMBL/GenBank/DDBJ databases">
        <authorList>
            <consortium name="Pathogen Informatics"/>
            <person name="Doyle S."/>
        </authorList>
    </citation>
    <scope>NUCLEOTIDE SEQUENCE [LARGE SCALE GENOMIC DNA]</scope>
    <source>
        <strain evidence="10 11">NCTC11842</strain>
    </source>
</reference>
<evidence type="ECO:0000256" key="3">
    <source>
        <dbReference type="ARBA" id="ARBA00022448"/>
    </source>
</evidence>
<evidence type="ECO:0000256" key="4">
    <source>
        <dbReference type="ARBA" id="ARBA00022475"/>
    </source>
</evidence>
<evidence type="ECO:0000313" key="10">
    <source>
        <dbReference type="EMBL" id="SPZ06435.1"/>
    </source>
</evidence>